<sequence>MKKITLLLALLIAYFGYSQPTTDPTAPPSRDAGDVISIFSGAYTNVNVTNFDPNWGQSGHMQINSAFDTGSGNLVLAYPNFNYQGTELEAQNASSMEFLHVDIWTDADPSGSIIQVSPINGGGVGEVLVTINHAMGGWTSVDIPKASFTGMTWDNVIQMKFAANGPGSAVPIDIYVDNIYFWKTAADPLKDATLSDLKVDGETINAFGAGTIDYVYEVPIGTTVVPQITSVTTTNGSAINLITQAVGIPGDATVLVTSADASTTETYTVSFTATLPNTPPIPSTPNAEVLSIYGDTGGFTNVWTSDYQFGSFAGKPDLDQSGAVNEVIKMDFSVAGYGEGTNAKTDVSSYNWLHFDYFADSDATEIRMILIGEGIGEFFYELTPGGSDGTLVTGAWTSVDIPLSVFVGKGWDKTNYLQFKLGTTSDLVSKVVYFDNIYFSANQGTTLGTNSFEQIAFEAYPNPTQNKWTIRTKNQNIESVNVYDVLGKNVLSLKYNDSEAEIDASSLKAGLYFAQVKTEQGITSLKLIKN</sequence>
<evidence type="ECO:0000313" key="4">
    <source>
        <dbReference type="EMBL" id="OEK09108.1"/>
    </source>
</evidence>
<evidence type="ECO:0000256" key="2">
    <source>
        <dbReference type="SAM" id="SignalP"/>
    </source>
</evidence>
<dbReference type="InterPro" id="IPR008979">
    <property type="entry name" value="Galactose-bd-like_sf"/>
</dbReference>
<accession>A0A1E5TCM6</accession>
<organism evidence="4 5">
    <name type="scientific">Flavivirga aquatica</name>
    <dbReference type="NCBI Taxonomy" id="1849968"/>
    <lineage>
        <taxon>Bacteria</taxon>
        <taxon>Pseudomonadati</taxon>
        <taxon>Bacteroidota</taxon>
        <taxon>Flavobacteriia</taxon>
        <taxon>Flavobacteriales</taxon>
        <taxon>Flavobacteriaceae</taxon>
        <taxon>Flavivirga</taxon>
    </lineage>
</organism>
<dbReference type="AlphaFoldDB" id="A0A1E5TCM6"/>
<dbReference type="Proteomes" id="UP000095713">
    <property type="component" value="Unassembled WGS sequence"/>
</dbReference>
<keyword evidence="1 2" id="KW-0732">Signal</keyword>
<feature type="domain" description="Secretion system C-terminal sorting" evidence="3">
    <location>
        <begin position="460"/>
        <end position="528"/>
    </location>
</feature>
<evidence type="ECO:0000259" key="3">
    <source>
        <dbReference type="Pfam" id="PF18962"/>
    </source>
</evidence>
<feature type="signal peptide" evidence="2">
    <location>
        <begin position="1"/>
        <end position="18"/>
    </location>
</feature>
<dbReference type="RefSeq" id="WP_069829363.1">
    <property type="nucleotide sequence ID" value="NZ_MDJD01000014.1"/>
</dbReference>
<dbReference type="Pfam" id="PF18962">
    <property type="entry name" value="Por_Secre_tail"/>
    <property type="match status" value="1"/>
</dbReference>
<dbReference type="STRING" id="1849968.A8C32_13760"/>
<dbReference type="NCBIfam" id="TIGR04183">
    <property type="entry name" value="Por_Secre_tail"/>
    <property type="match status" value="1"/>
</dbReference>
<dbReference type="SUPFAM" id="SSF49785">
    <property type="entry name" value="Galactose-binding domain-like"/>
    <property type="match status" value="1"/>
</dbReference>
<keyword evidence="5" id="KW-1185">Reference proteome</keyword>
<name>A0A1E5TCM6_9FLAO</name>
<dbReference type="Gene3D" id="2.60.120.430">
    <property type="entry name" value="Galactose-binding lectin"/>
    <property type="match status" value="2"/>
</dbReference>
<dbReference type="EMBL" id="MDJD01000014">
    <property type="protein sequence ID" value="OEK09108.1"/>
    <property type="molecule type" value="Genomic_DNA"/>
</dbReference>
<evidence type="ECO:0000256" key="1">
    <source>
        <dbReference type="ARBA" id="ARBA00022729"/>
    </source>
</evidence>
<proteinExistence type="predicted"/>
<gene>
    <name evidence="4" type="ORF">A8C32_13760</name>
</gene>
<evidence type="ECO:0000313" key="5">
    <source>
        <dbReference type="Proteomes" id="UP000095713"/>
    </source>
</evidence>
<comment type="caution">
    <text evidence="4">The sequence shown here is derived from an EMBL/GenBank/DDBJ whole genome shotgun (WGS) entry which is preliminary data.</text>
</comment>
<reference evidence="4 5" key="1">
    <citation type="submission" date="2016-05" db="EMBL/GenBank/DDBJ databases">
        <title>Draft Genome Sequence of Algibacter sp. Strain SK-16 Isolated from the Surface Water of Aburatsubo Inlet.</title>
        <authorList>
            <person name="Wong S.-K."/>
            <person name="Yoshizawa S."/>
            <person name="Nakajima Y."/>
            <person name="Ogura Y."/>
            <person name="Tetsuya H."/>
            <person name="Hamasaki K."/>
        </authorList>
    </citation>
    <scope>NUCLEOTIDE SEQUENCE [LARGE SCALE GENOMIC DNA]</scope>
    <source>
        <strain evidence="4 5">SK-16</strain>
    </source>
</reference>
<dbReference type="InterPro" id="IPR026444">
    <property type="entry name" value="Secre_tail"/>
</dbReference>
<feature type="chain" id="PRO_5009186287" description="Secretion system C-terminal sorting domain-containing protein" evidence="2">
    <location>
        <begin position="19"/>
        <end position="530"/>
    </location>
</feature>
<protein>
    <recommendedName>
        <fullName evidence="3">Secretion system C-terminal sorting domain-containing protein</fullName>
    </recommendedName>
</protein>